<proteinExistence type="inferred from homology"/>
<comment type="subcellular location">
    <subcellularLocation>
        <location evidence="8">Cell membrane</location>
        <topology evidence="8">Multi-pass membrane protein</topology>
    </subcellularLocation>
    <subcellularLocation>
        <location evidence="1">Endomembrane system</location>
        <topology evidence="1">Multi-pass membrane protein</topology>
    </subcellularLocation>
</comment>
<sequence>METISLILLVFVLGLRHGLDADHLACIDGLTRYNWRMNSPIARWVGTLFSFGHGLVVGSVAIILGIFIKDFKLPDFVDTLVTWISVFSLFSIGTLNIYNLFRTNSTSNENFQVSGIKGKFLPRIVQETTNPFLVILIGGLFAMAADTVSQTSMWAIAAGNSERYMPFILGIIFMFGMILTDTFDSLIAFRMINQSNRLGQSASRVMGWVIVSLAYGVSFYEAFTFFFPWAELDFEIVGFIIFVLMVLCLVLISFRAKRQLGMPLNKQ</sequence>
<comment type="similarity">
    <text evidence="2 8">Belongs to the NiCoT transporter (TC 2.A.52) family.</text>
</comment>
<keyword evidence="3 8" id="KW-0813">Transport</keyword>
<gene>
    <name evidence="9" type="ORF">NDK43_10245</name>
</gene>
<evidence type="ECO:0000256" key="7">
    <source>
        <dbReference type="ARBA" id="ARBA00023136"/>
    </source>
</evidence>
<keyword evidence="6 8" id="KW-1133">Transmembrane helix</keyword>
<feature type="transmembrane region" description="Helical" evidence="8">
    <location>
        <begin position="164"/>
        <end position="184"/>
    </location>
</feature>
<evidence type="ECO:0000256" key="4">
    <source>
        <dbReference type="ARBA" id="ARBA00022596"/>
    </source>
</evidence>
<dbReference type="PANTHER" id="PTHR31611:SF0">
    <property type="entry name" value="HIGH-AFFINITY NICKEL TRANSPORT PROTEIN NIC1"/>
    <property type="match status" value="1"/>
</dbReference>
<dbReference type="InterPro" id="IPR004688">
    <property type="entry name" value="Ni/Co_transpt"/>
</dbReference>
<name>A0ABT0W8P3_9BACI</name>
<dbReference type="InterPro" id="IPR011541">
    <property type="entry name" value="Ni/Co_transpt_high_affinity"/>
</dbReference>
<feature type="transmembrane region" description="Helical" evidence="8">
    <location>
        <begin position="205"/>
        <end position="230"/>
    </location>
</feature>
<keyword evidence="7 8" id="KW-0472">Membrane</keyword>
<comment type="caution">
    <text evidence="9">The sequence shown here is derived from an EMBL/GenBank/DDBJ whole genome shotgun (WGS) entry which is preliminary data.</text>
</comment>
<protein>
    <recommendedName>
        <fullName evidence="8">Nickel/cobalt efflux system</fullName>
    </recommendedName>
</protein>
<keyword evidence="4" id="KW-0533">Nickel</keyword>
<reference evidence="9 10" key="1">
    <citation type="submission" date="2022-06" db="EMBL/GenBank/DDBJ databases">
        <authorList>
            <person name="Jeon C.O."/>
        </authorList>
    </citation>
    <scope>NUCLEOTIDE SEQUENCE [LARGE SCALE GENOMIC DNA]</scope>
    <source>
        <strain evidence="9 10">KCTC 13943</strain>
    </source>
</reference>
<keyword evidence="5 8" id="KW-0812">Transmembrane</keyword>
<keyword evidence="10" id="KW-1185">Reference proteome</keyword>
<dbReference type="EMBL" id="JAMQCR010000001">
    <property type="protein sequence ID" value="MCM2532696.1"/>
    <property type="molecule type" value="Genomic_DNA"/>
</dbReference>
<organism evidence="9 10">
    <name type="scientific">Neobacillus pocheonensis</name>
    <dbReference type="NCBI Taxonomy" id="363869"/>
    <lineage>
        <taxon>Bacteria</taxon>
        <taxon>Bacillati</taxon>
        <taxon>Bacillota</taxon>
        <taxon>Bacilli</taxon>
        <taxon>Bacillales</taxon>
        <taxon>Bacillaceae</taxon>
        <taxon>Neobacillus</taxon>
    </lineage>
</organism>
<feature type="transmembrane region" description="Helical" evidence="8">
    <location>
        <begin position="80"/>
        <end position="101"/>
    </location>
</feature>
<evidence type="ECO:0000256" key="5">
    <source>
        <dbReference type="ARBA" id="ARBA00022692"/>
    </source>
</evidence>
<evidence type="ECO:0000313" key="10">
    <source>
        <dbReference type="Proteomes" id="UP001523262"/>
    </source>
</evidence>
<feature type="transmembrane region" description="Helical" evidence="8">
    <location>
        <begin position="236"/>
        <end position="254"/>
    </location>
</feature>
<dbReference type="Pfam" id="PF03824">
    <property type="entry name" value="NicO"/>
    <property type="match status" value="1"/>
</dbReference>
<evidence type="ECO:0000256" key="2">
    <source>
        <dbReference type="ARBA" id="ARBA00010892"/>
    </source>
</evidence>
<accession>A0ABT0W8P3</accession>
<evidence type="ECO:0000256" key="3">
    <source>
        <dbReference type="ARBA" id="ARBA00022448"/>
    </source>
</evidence>
<evidence type="ECO:0000256" key="8">
    <source>
        <dbReference type="RuleBase" id="RU362101"/>
    </source>
</evidence>
<evidence type="ECO:0000313" key="9">
    <source>
        <dbReference type="EMBL" id="MCM2532696.1"/>
    </source>
</evidence>
<feature type="transmembrane region" description="Helical" evidence="8">
    <location>
        <begin position="45"/>
        <end position="68"/>
    </location>
</feature>
<evidence type="ECO:0000256" key="1">
    <source>
        <dbReference type="ARBA" id="ARBA00004127"/>
    </source>
</evidence>
<dbReference type="Proteomes" id="UP001523262">
    <property type="component" value="Unassembled WGS sequence"/>
</dbReference>
<dbReference type="PANTHER" id="PTHR31611">
    <property type="entry name" value="HIGH-AFFINITY NICKEL TRANSPORT PROTEIN NIC1"/>
    <property type="match status" value="1"/>
</dbReference>
<evidence type="ECO:0000256" key="6">
    <source>
        <dbReference type="ARBA" id="ARBA00022989"/>
    </source>
</evidence>